<dbReference type="AlphaFoldDB" id="M2S876"/>
<dbReference type="OrthoDB" id="9797506at2"/>
<name>M2S876_9SPHN</name>
<dbReference type="Gene3D" id="3.90.280.10">
    <property type="entry name" value="PEBP-like"/>
    <property type="match status" value="1"/>
</dbReference>
<evidence type="ECO:0008006" key="3">
    <source>
        <dbReference type="Google" id="ProtNLM"/>
    </source>
</evidence>
<dbReference type="EMBL" id="AMRV01000026">
    <property type="protein sequence ID" value="EMD81605.1"/>
    <property type="molecule type" value="Genomic_DNA"/>
</dbReference>
<dbReference type="InterPro" id="IPR008914">
    <property type="entry name" value="PEBP"/>
</dbReference>
<proteinExistence type="predicted"/>
<dbReference type="RefSeq" id="WP_008603996.1">
    <property type="nucleotide sequence ID" value="NZ_AMRV01000026.1"/>
</dbReference>
<protein>
    <recommendedName>
        <fullName evidence="3">Phosphatidylethanolamine-binding protein</fullName>
    </recommendedName>
</protein>
<keyword evidence="2" id="KW-1185">Reference proteome</keyword>
<dbReference type="Pfam" id="PF01161">
    <property type="entry name" value="PBP"/>
    <property type="match status" value="1"/>
</dbReference>
<sequence>MLQLLPAAIGRALSGVRPGTDALTCARLQLSDLPDSMHLGGTGMMGTALPDRCTADGPGLSPALHWSGVPDRAAELVLVVEDADPPLPRPLVHLIGYGIAPTDGHANEGDFSDPRHFSTGRNSYGRARWLPPDPPRGHGAHRYVFQLYALSSLSMLTGRPGLGAVRDMLEEKAIARGLMLATYERA</sequence>
<dbReference type="InterPro" id="IPR005247">
    <property type="entry name" value="YbhB_YbcL/LppC-like"/>
</dbReference>
<evidence type="ECO:0000313" key="1">
    <source>
        <dbReference type="EMBL" id="EMD81605.1"/>
    </source>
</evidence>
<comment type="caution">
    <text evidence="1">The sequence shown here is derived from an EMBL/GenBank/DDBJ whole genome shotgun (WGS) entry which is preliminary data.</text>
</comment>
<dbReference type="SUPFAM" id="SSF49777">
    <property type="entry name" value="PEBP-like"/>
    <property type="match status" value="1"/>
</dbReference>
<organism evidence="1 2">
    <name type="scientific">Pacificimonas flava</name>
    <dbReference type="NCBI Taxonomy" id="1234595"/>
    <lineage>
        <taxon>Bacteria</taxon>
        <taxon>Pseudomonadati</taxon>
        <taxon>Pseudomonadota</taxon>
        <taxon>Alphaproteobacteria</taxon>
        <taxon>Sphingomonadales</taxon>
        <taxon>Sphingosinicellaceae</taxon>
        <taxon>Pacificimonas</taxon>
    </lineage>
</organism>
<dbReference type="InterPro" id="IPR036610">
    <property type="entry name" value="PEBP-like_sf"/>
</dbReference>
<accession>M2S876</accession>
<gene>
    <name evidence="1" type="ORF">C725_3033</name>
</gene>
<dbReference type="Proteomes" id="UP000011717">
    <property type="component" value="Unassembled WGS sequence"/>
</dbReference>
<evidence type="ECO:0000313" key="2">
    <source>
        <dbReference type="Proteomes" id="UP000011717"/>
    </source>
</evidence>
<dbReference type="CDD" id="cd00865">
    <property type="entry name" value="PEBP_bact_arch"/>
    <property type="match status" value="1"/>
</dbReference>
<reference evidence="1 2" key="1">
    <citation type="journal article" date="2013" name="Genome Announc.">
        <title>Draft Genome Sequence of Strain JLT2015T, Belonging to the Family Sphingomonadaceae of the Alphaproteobacteria.</title>
        <authorList>
            <person name="Tang K."/>
            <person name="Liu K."/>
            <person name="Li S."/>
            <person name="Jiao N."/>
        </authorList>
    </citation>
    <scope>NUCLEOTIDE SEQUENCE [LARGE SCALE GENOMIC DNA]</scope>
    <source>
        <strain evidence="1 2">JLT2015</strain>
    </source>
</reference>